<dbReference type="EMBL" id="BLYI01000065">
    <property type="protein sequence ID" value="GFO86493.1"/>
    <property type="molecule type" value="Genomic_DNA"/>
</dbReference>
<gene>
    <name evidence="7" type="ORF">ANBU17_28400</name>
</gene>
<dbReference type="GO" id="GO:0042254">
    <property type="term" value="P:ribosome biogenesis"/>
    <property type="evidence" value="ECO:0007669"/>
    <property type="project" value="UniProtKB-KW"/>
</dbReference>
<evidence type="ECO:0000256" key="6">
    <source>
        <dbReference type="ARBA" id="ARBA00044538"/>
    </source>
</evidence>
<dbReference type="Gene3D" id="3.30.70.1490">
    <property type="entry name" value="Cysteine protease Prp"/>
    <property type="match status" value="1"/>
</dbReference>
<dbReference type="SUPFAM" id="SSF118010">
    <property type="entry name" value="TM1457-like"/>
    <property type="match status" value="1"/>
</dbReference>
<evidence type="ECO:0000256" key="3">
    <source>
        <dbReference type="ARBA" id="ARBA00022801"/>
    </source>
</evidence>
<evidence type="ECO:0000256" key="5">
    <source>
        <dbReference type="ARBA" id="ARBA00044503"/>
    </source>
</evidence>
<keyword evidence="4" id="KW-0788">Thiol protease</keyword>
<evidence type="ECO:0000256" key="1">
    <source>
        <dbReference type="ARBA" id="ARBA00022517"/>
    </source>
</evidence>
<evidence type="ECO:0000313" key="7">
    <source>
        <dbReference type="EMBL" id="GFO86493.1"/>
    </source>
</evidence>
<comment type="similarity">
    <text evidence="5">Belongs to the Prp family.</text>
</comment>
<dbReference type="PANTHER" id="PTHR39178:SF1">
    <property type="entry name" value="RIBOSOMAL-PROCESSING CYSTEINE PROTEASE PRP"/>
    <property type="match status" value="1"/>
</dbReference>
<proteinExistence type="inferred from homology"/>
<dbReference type="CDD" id="cd16332">
    <property type="entry name" value="Prp-like"/>
    <property type="match status" value="1"/>
</dbReference>
<organism evidence="7 8">
    <name type="scientific">Anaerostipes butyraticus</name>
    <dbReference type="NCBI Taxonomy" id="645466"/>
    <lineage>
        <taxon>Bacteria</taxon>
        <taxon>Bacillati</taxon>
        <taxon>Bacillota</taxon>
        <taxon>Clostridia</taxon>
        <taxon>Lachnospirales</taxon>
        <taxon>Lachnospiraceae</taxon>
        <taxon>Anaerostipes</taxon>
    </lineage>
</organism>
<dbReference type="GO" id="GO:0006508">
    <property type="term" value="P:proteolysis"/>
    <property type="evidence" value="ECO:0007669"/>
    <property type="project" value="UniProtKB-KW"/>
</dbReference>
<evidence type="ECO:0000313" key="8">
    <source>
        <dbReference type="Proteomes" id="UP000613208"/>
    </source>
</evidence>
<keyword evidence="1" id="KW-0690">Ribosome biogenesis</keyword>
<keyword evidence="8" id="KW-1185">Reference proteome</keyword>
<dbReference type="RefSeq" id="WP_201312143.1">
    <property type="nucleotide sequence ID" value="NZ_BLYI01000065.1"/>
</dbReference>
<dbReference type="InterPro" id="IPR036764">
    <property type="entry name" value="Peptidase_Prp_sf"/>
</dbReference>
<dbReference type="InterPro" id="IPR007422">
    <property type="entry name" value="Peptidase_Prp"/>
</dbReference>
<comment type="caution">
    <text evidence="7">The sequence shown here is derived from an EMBL/GenBank/DDBJ whole genome shotgun (WGS) entry which is preliminary data.</text>
</comment>
<reference evidence="7" key="1">
    <citation type="submission" date="2020-06" db="EMBL/GenBank/DDBJ databases">
        <title>Characterization of fructooligosaccharide metabolism and fructooligosaccharide-degrading enzymes in human commensal butyrate producers.</title>
        <authorList>
            <person name="Tanno H."/>
            <person name="Fujii T."/>
            <person name="Hirano K."/>
            <person name="Maeno S."/>
            <person name="Tonozuka T."/>
            <person name="Sakamoto M."/>
            <person name="Ohkuma M."/>
            <person name="Tochio T."/>
            <person name="Endo A."/>
        </authorList>
    </citation>
    <scope>NUCLEOTIDE SEQUENCE</scope>
    <source>
        <strain evidence="7">JCM 17466</strain>
    </source>
</reference>
<dbReference type="GO" id="GO:0008234">
    <property type="term" value="F:cysteine-type peptidase activity"/>
    <property type="evidence" value="ECO:0007669"/>
    <property type="project" value="UniProtKB-KW"/>
</dbReference>
<keyword evidence="2" id="KW-0645">Protease</keyword>
<sequence length="106" mass="11425">MIVVTITQTGLTVEGHAGYAKTGNDIICAAVSALAQGLAHSLSALTEDAIGYQFRDGHIDIEYENLSEEGRLLVDSFFIAVSDIQMTYGDQYVKIDTAPNGRKTEV</sequence>
<protein>
    <recommendedName>
        <fullName evidence="6">Ribosomal processing cysteine protease Prp</fullName>
    </recommendedName>
</protein>
<keyword evidence="3" id="KW-0378">Hydrolase</keyword>
<dbReference type="Pfam" id="PF04327">
    <property type="entry name" value="Peptidase_Prp"/>
    <property type="match status" value="1"/>
</dbReference>
<dbReference type="Proteomes" id="UP000613208">
    <property type="component" value="Unassembled WGS sequence"/>
</dbReference>
<dbReference type="AlphaFoldDB" id="A0A916QD69"/>
<evidence type="ECO:0000256" key="2">
    <source>
        <dbReference type="ARBA" id="ARBA00022670"/>
    </source>
</evidence>
<accession>A0A916QD69</accession>
<dbReference type="PANTHER" id="PTHR39178">
    <property type="entry name" value="HYPOTHETICAL RIBOSOME-ASSOCIATED PROTEIN"/>
    <property type="match status" value="1"/>
</dbReference>
<evidence type="ECO:0000256" key="4">
    <source>
        <dbReference type="ARBA" id="ARBA00022807"/>
    </source>
</evidence>
<name>A0A916QD69_9FIRM</name>